<dbReference type="Gene3D" id="3.40.50.300">
    <property type="entry name" value="P-loop containing nucleotide triphosphate hydrolases"/>
    <property type="match status" value="1"/>
</dbReference>
<comment type="caution">
    <text evidence="3">The sequence shown here is derived from an EMBL/GenBank/DDBJ whole genome shotgun (WGS) entry which is preliminary data.</text>
</comment>
<sequence length="613" mass="69374">MASVSIAARLCAVTCRRAPRIQQIVRPQQLIRLKPHAQRGFTTSTIRWAREEDQRQDDAEEDDFGPIELKKLEAALAEASTPEGLKELDQLAKENGYNSIDHYLQNELEWHPGWASEDRSVLEDITRDDKGERPNKQSFWFDEEDPETNTEELEEFDEDDITSMAHGKLDEIRDMRQYARLAVWELPLLSKYAKPFVPPSDNQVLRWRYTSYMGELHPAEKKVVVQFAPDDLKLTSVQTEKLKKLAGPRYNPETEIIKMSSDSFEHQAQNKRYLSNLVDDLIAAAKDPKDTFEDIPLDTRHHKIQPKPQFPKEWRMSPERREQLDAHRQRLAIEDAKIAESGRLIDGAQAIDEYLIKRAAEDQKKAKIAELVPATPKHLVNIIILGAPASGKKSFIRRYCQDVFTDLYDPITETSGDRRLTNISGIPTIINLERIPSTFIQSAPESRRIATEADALILLYDGSSIESLEELRRIRLQVLAPHLGEAAPPTAVVASKADGAEAAGSVWERGLREGRELSVLLEAKFGVVSALWGDGVKDVVEELAARVLERKGIEKDLLMGAGSLKVGPGWVASDSKAQKAPYAGFRPTMRDVRYRWQCVTLRKGLEYGVTQQQ</sequence>
<organism evidence="3 4">
    <name type="scientific">Fusarium pseudocircinatum</name>
    <dbReference type="NCBI Taxonomy" id="56676"/>
    <lineage>
        <taxon>Eukaryota</taxon>
        <taxon>Fungi</taxon>
        <taxon>Dikarya</taxon>
        <taxon>Ascomycota</taxon>
        <taxon>Pezizomycotina</taxon>
        <taxon>Sordariomycetes</taxon>
        <taxon>Hypocreomycetidae</taxon>
        <taxon>Hypocreales</taxon>
        <taxon>Nectriaceae</taxon>
        <taxon>Fusarium</taxon>
        <taxon>Fusarium fujikuroi species complex</taxon>
    </lineage>
</organism>
<feature type="domain" description="Small ribosomal subunit protein mS35 mitochondrial conserved" evidence="2">
    <location>
        <begin position="195"/>
        <end position="314"/>
    </location>
</feature>
<dbReference type="GO" id="GO:0003924">
    <property type="term" value="F:GTPase activity"/>
    <property type="evidence" value="ECO:0007669"/>
    <property type="project" value="InterPro"/>
</dbReference>
<dbReference type="AlphaFoldDB" id="A0A8H5PC41"/>
<evidence type="ECO:0000256" key="1">
    <source>
        <dbReference type="SAM" id="MobiDB-lite"/>
    </source>
</evidence>
<protein>
    <submittedName>
        <fullName evidence="3">37S ribosomal S24 mitochondrial</fullName>
    </submittedName>
</protein>
<dbReference type="GO" id="GO:0032543">
    <property type="term" value="P:mitochondrial translation"/>
    <property type="evidence" value="ECO:0007669"/>
    <property type="project" value="InterPro"/>
</dbReference>
<proteinExistence type="predicted"/>
<name>A0A8H5PC41_9HYPO</name>
<evidence type="ECO:0000313" key="3">
    <source>
        <dbReference type="EMBL" id="KAF5593812.1"/>
    </source>
</evidence>
<reference evidence="3 4" key="1">
    <citation type="submission" date="2020-05" db="EMBL/GenBank/DDBJ databases">
        <title>Identification and distribution of gene clusters putatively required for synthesis of sphingolipid metabolism inhibitors in phylogenetically diverse species of the filamentous fungus Fusarium.</title>
        <authorList>
            <person name="Kim H.-S."/>
            <person name="Busman M."/>
            <person name="Brown D.W."/>
            <person name="Divon H."/>
            <person name="Uhlig S."/>
            <person name="Proctor R.H."/>
        </authorList>
    </citation>
    <scope>NUCLEOTIDE SEQUENCE [LARGE SCALE GENOMIC DNA]</scope>
    <source>
        <strain evidence="3 4">NRRL 36939</strain>
    </source>
</reference>
<gene>
    <name evidence="3" type="ORF">FPCIR_5139</name>
</gene>
<dbReference type="OrthoDB" id="283424at2759"/>
<dbReference type="EMBL" id="JAAOAS010000104">
    <property type="protein sequence ID" value="KAF5593812.1"/>
    <property type="molecule type" value="Genomic_DNA"/>
</dbReference>
<feature type="region of interest" description="Disordered" evidence="1">
    <location>
        <begin position="125"/>
        <end position="148"/>
    </location>
</feature>
<dbReference type="Proteomes" id="UP000546213">
    <property type="component" value="Unassembled WGS sequence"/>
</dbReference>
<evidence type="ECO:0000313" key="4">
    <source>
        <dbReference type="Proteomes" id="UP000546213"/>
    </source>
</evidence>
<dbReference type="GO" id="GO:0003735">
    <property type="term" value="F:structural constituent of ribosome"/>
    <property type="evidence" value="ECO:0007669"/>
    <property type="project" value="InterPro"/>
</dbReference>
<dbReference type="InterPro" id="IPR001806">
    <property type="entry name" value="Small_GTPase"/>
</dbReference>
<keyword evidence="4" id="KW-1185">Reference proteome</keyword>
<dbReference type="CDD" id="cd00882">
    <property type="entry name" value="Ras_like_GTPase"/>
    <property type="match status" value="1"/>
</dbReference>
<dbReference type="Pfam" id="PF10213">
    <property type="entry name" value="MRP-S28"/>
    <property type="match status" value="1"/>
</dbReference>
<dbReference type="InterPro" id="IPR027417">
    <property type="entry name" value="P-loop_NTPase"/>
</dbReference>
<evidence type="ECO:0000259" key="2">
    <source>
        <dbReference type="Pfam" id="PF10213"/>
    </source>
</evidence>
<dbReference type="SUPFAM" id="SSF52540">
    <property type="entry name" value="P-loop containing nucleoside triphosphate hydrolases"/>
    <property type="match status" value="1"/>
</dbReference>
<accession>A0A8H5PC41</accession>
<dbReference type="GO" id="GO:0005763">
    <property type="term" value="C:mitochondrial small ribosomal subunit"/>
    <property type="evidence" value="ECO:0007669"/>
    <property type="project" value="TreeGrafter"/>
</dbReference>
<dbReference type="PANTHER" id="PTHR13490:SF0">
    <property type="entry name" value="SMALL RIBOSOMAL SUBUNIT PROTEIN MS35"/>
    <property type="match status" value="1"/>
</dbReference>
<dbReference type="Pfam" id="PF00071">
    <property type="entry name" value="Ras"/>
    <property type="match status" value="1"/>
</dbReference>
<dbReference type="InterPro" id="IPR019349">
    <property type="entry name" value="Ribosomal_mS35_mit"/>
</dbReference>
<dbReference type="InterPro" id="IPR039848">
    <property type="entry name" value="Ribosomal_mS35_mt"/>
</dbReference>
<feature type="compositionally biased region" description="Basic and acidic residues" evidence="1">
    <location>
        <begin position="125"/>
        <end position="135"/>
    </location>
</feature>
<dbReference type="PROSITE" id="PS51419">
    <property type="entry name" value="RAB"/>
    <property type="match status" value="1"/>
</dbReference>
<dbReference type="GO" id="GO:0005525">
    <property type="term" value="F:GTP binding"/>
    <property type="evidence" value="ECO:0007669"/>
    <property type="project" value="InterPro"/>
</dbReference>
<dbReference type="PANTHER" id="PTHR13490">
    <property type="entry name" value="MITOCHONDRIAL 28S RIBOSOMAL PROTEIN S28"/>
    <property type="match status" value="1"/>
</dbReference>